<evidence type="ECO:0000313" key="2">
    <source>
        <dbReference type="Proteomes" id="UP001291623"/>
    </source>
</evidence>
<comment type="caution">
    <text evidence="1">The sequence shown here is derived from an EMBL/GenBank/DDBJ whole genome shotgun (WGS) entry which is preliminary data.</text>
</comment>
<dbReference type="EMBL" id="JAVYJV010000022">
    <property type="protein sequence ID" value="KAK4341487.1"/>
    <property type="molecule type" value="Genomic_DNA"/>
</dbReference>
<dbReference type="Gene3D" id="1.25.40.20">
    <property type="entry name" value="Ankyrin repeat-containing domain"/>
    <property type="match status" value="3"/>
</dbReference>
<name>A0AAE1R066_9SOLA</name>
<dbReference type="PANTHER" id="PTHR24121">
    <property type="entry name" value="NO MECHANORECEPTOR POTENTIAL C, ISOFORM D-RELATED"/>
    <property type="match status" value="1"/>
</dbReference>
<proteinExistence type="predicted"/>
<protein>
    <submittedName>
        <fullName evidence="1">Uncharacterized protein</fullName>
    </submittedName>
</protein>
<dbReference type="InterPro" id="IPR036770">
    <property type="entry name" value="Ankyrin_rpt-contain_sf"/>
</dbReference>
<dbReference type="SMART" id="SM00248">
    <property type="entry name" value="ANK"/>
    <property type="match status" value="5"/>
</dbReference>
<reference evidence="1" key="1">
    <citation type="submission" date="2023-12" db="EMBL/GenBank/DDBJ databases">
        <title>Genome assembly of Anisodus tanguticus.</title>
        <authorList>
            <person name="Wang Y.-J."/>
        </authorList>
    </citation>
    <scope>NUCLEOTIDE SEQUENCE</scope>
    <source>
        <strain evidence="1">KB-2021</strain>
        <tissue evidence="1">Leaf</tissue>
    </source>
</reference>
<sequence>MQIDLSDKACRRSQAYRAVSGGRSLEMLRDFWREEGVTPLDNRGDTILHFLAIHGNVAGFKILDPNLSIKDLEIRNNSEDTPLHEAARFGKKNVVEMILRIEKNLVFVKNKLGETPLYVAAASGEKDVFATLANWDFSEVTMKRNDGKTVLHATNRVVNLYPEIVNERNDEEMTALNVLATKQISFKSGSDYLFEEIGKTPSVPVQMIETLVVEILQIYPEAVETLDEQKRNILHMAAEHKNRFSFDYLLKRVTHKERMLADIDENGNTILHYAANVGSPFRTSNAEHFEEHVKHRLHPRLWDVKNSEGITAEDLFERNHLHVRKEAEDTIRNLANSALLFFALSILPRFSQSPEDLIRKRAYQFS</sequence>
<dbReference type="AlphaFoldDB" id="A0AAE1R066"/>
<evidence type="ECO:0000313" key="1">
    <source>
        <dbReference type="EMBL" id="KAK4341487.1"/>
    </source>
</evidence>
<organism evidence="1 2">
    <name type="scientific">Anisodus tanguticus</name>
    <dbReference type="NCBI Taxonomy" id="243964"/>
    <lineage>
        <taxon>Eukaryota</taxon>
        <taxon>Viridiplantae</taxon>
        <taxon>Streptophyta</taxon>
        <taxon>Embryophyta</taxon>
        <taxon>Tracheophyta</taxon>
        <taxon>Spermatophyta</taxon>
        <taxon>Magnoliopsida</taxon>
        <taxon>eudicotyledons</taxon>
        <taxon>Gunneridae</taxon>
        <taxon>Pentapetalae</taxon>
        <taxon>asterids</taxon>
        <taxon>lamiids</taxon>
        <taxon>Solanales</taxon>
        <taxon>Solanaceae</taxon>
        <taxon>Solanoideae</taxon>
        <taxon>Hyoscyameae</taxon>
        <taxon>Anisodus</taxon>
    </lineage>
</organism>
<dbReference type="InterPro" id="IPR002110">
    <property type="entry name" value="Ankyrin_rpt"/>
</dbReference>
<dbReference type="PANTHER" id="PTHR24121:SF15">
    <property type="entry name" value="ANKYRIN REPEAT PROTEIN"/>
    <property type="match status" value="1"/>
</dbReference>
<dbReference type="SUPFAM" id="SSF48403">
    <property type="entry name" value="Ankyrin repeat"/>
    <property type="match status" value="1"/>
</dbReference>
<gene>
    <name evidence="1" type="ORF">RND71_039988</name>
</gene>
<keyword evidence="2" id="KW-1185">Reference proteome</keyword>
<accession>A0AAE1R066</accession>
<dbReference type="Pfam" id="PF12796">
    <property type="entry name" value="Ank_2"/>
    <property type="match status" value="1"/>
</dbReference>
<dbReference type="Proteomes" id="UP001291623">
    <property type="component" value="Unassembled WGS sequence"/>
</dbReference>